<dbReference type="EMBL" id="BDGU01000132">
    <property type="protein sequence ID" value="GAW03133.1"/>
    <property type="molecule type" value="Genomic_DNA"/>
</dbReference>
<evidence type="ECO:0000313" key="2">
    <source>
        <dbReference type="EMBL" id="GAW03133.1"/>
    </source>
</evidence>
<gene>
    <name evidence="2" type="ORF">LENED_004829</name>
</gene>
<reference evidence="2 3" key="2">
    <citation type="submission" date="2017-02" db="EMBL/GenBank/DDBJ databases">
        <title>A genome survey and senescence transcriptome analysis in Lentinula edodes.</title>
        <authorList>
            <person name="Sakamoto Y."/>
            <person name="Nakade K."/>
            <person name="Sato S."/>
            <person name="Yoshida Y."/>
            <person name="Miyazaki K."/>
            <person name="Natsume S."/>
            <person name="Konno N."/>
        </authorList>
    </citation>
    <scope>NUCLEOTIDE SEQUENCE [LARGE SCALE GENOMIC DNA]</scope>
    <source>
        <strain evidence="2 3">NBRC 111202</strain>
    </source>
</reference>
<accession>A0A1Q3E7C2</accession>
<evidence type="ECO:0000256" key="1">
    <source>
        <dbReference type="SAM" id="Phobius"/>
    </source>
</evidence>
<evidence type="ECO:0000313" key="3">
    <source>
        <dbReference type="Proteomes" id="UP000188533"/>
    </source>
</evidence>
<proteinExistence type="predicted"/>
<reference evidence="2 3" key="1">
    <citation type="submission" date="2016-08" db="EMBL/GenBank/DDBJ databases">
        <authorList>
            <consortium name="Lentinula edodes genome sequencing consortium"/>
            <person name="Sakamoto Y."/>
            <person name="Nakade K."/>
            <person name="Sato S."/>
            <person name="Yoshida Y."/>
            <person name="Miyazaki K."/>
            <person name="Natsume S."/>
            <person name="Konno N."/>
        </authorList>
    </citation>
    <scope>NUCLEOTIDE SEQUENCE [LARGE SCALE GENOMIC DNA]</scope>
    <source>
        <strain evidence="2 3">NBRC 111202</strain>
    </source>
</reference>
<keyword evidence="3" id="KW-1185">Reference proteome</keyword>
<keyword evidence="1" id="KW-1133">Transmembrane helix</keyword>
<dbReference type="AlphaFoldDB" id="A0A1Q3E7C2"/>
<feature type="transmembrane region" description="Helical" evidence="1">
    <location>
        <begin position="20"/>
        <end position="42"/>
    </location>
</feature>
<organism evidence="2 3">
    <name type="scientific">Lentinula edodes</name>
    <name type="common">Shiitake mushroom</name>
    <name type="synonym">Lentinus edodes</name>
    <dbReference type="NCBI Taxonomy" id="5353"/>
    <lineage>
        <taxon>Eukaryota</taxon>
        <taxon>Fungi</taxon>
        <taxon>Dikarya</taxon>
        <taxon>Basidiomycota</taxon>
        <taxon>Agaricomycotina</taxon>
        <taxon>Agaricomycetes</taxon>
        <taxon>Agaricomycetidae</taxon>
        <taxon>Agaricales</taxon>
        <taxon>Marasmiineae</taxon>
        <taxon>Omphalotaceae</taxon>
        <taxon>Lentinula</taxon>
    </lineage>
</organism>
<dbReference type="Proteomes" id="UP000188533">
    <property type="component" value="Unassembled WGS sequence"/>
</dbReference>
<name>A0A1Q3E7C2_LENED</name>
<comment type="caution">
    <text evidence="2">The sequence shown here is derived from an EMBL/GenBank/DDBJ whole genome shotgun (WGS) entry which is preliminary data.</text>
</comment>
<sequence>MYTRHIVLTSINASAYYQKLLFLALDFHFLHAVFLCLLFAHLKFTLSFCICVEISTLLYQKCMMFSFSLDLPNEPHPQTHESSARL</sequence>
<keyword evidence="1" id="KW-0812">Transmembrane</keyword>
<protein>
    <submittedName>
        <fullName evidence="2">Uncharacterized protein</fullName>
    </submittedName>
</protein>
<keyword evidence="1" id="KW-0472">Membrane</keyword>